<gene>
    <name evidence="3" type="ORF">SAY86_025991</name>
</gene>
<feature type="compositionally biased region" description="Basic and acidic residues" evidence="1">
    <location>
        <begin position="84"/>
        <end position="108"/>
    </location>
</feature>
<proteinExistence type="predicted"/>
<dbReference type="AlphaFoldDB" id="A0AAN7KJ04"/>
<evidence type="ECO:0000313" key="4">
    <source>
        <dbReference type="Proteomes" id="UP001346149"/>
    </source>
</evidence>
<name>A0AAN7KJ04_TRANT</name>
<feature type="chain" id="PRO_5042984408" evidence="2">
    <location>
        <begin position="38"/>
        <end position="108"/>
    </location>
</feature>
<evidence type="ECO:0000256" key="1">
    <source>
        <dbReference type="SAM" id="MobiDB-lite"/>
    </source>
</evidence>
<dbReference type="Proteomes" id="UP001346149">
    <property type="component" value="Unassembled WGS sequence"/>
</dbReference>
<evidence type="ECO:0000256" key="2">
    <source>
        <dbReference type="SAM" id="SignalP"/>
    </source>
</evidence>
<feature type="signal peptide" evidence="2">
    <location>
        <begin position="1"/>
        <end position="37"/>
    </location>
</feature>
<protein>
    <submittedName>
        <fullName evidence="3">Uncharacterized protein</fullName>
    </submittedName>
</protein>
<reference evidence="3 4" key="1">
    <citation type="journal article" date="2023" name="Hortic Res">
        <title>Pangenome of water caltrop reveals structural variations and asymmetric subgenome divergence after allopolyploidization.</title>
        <authorList>
            <person name="Zhang X."/>
            <person name="Chen Y."/>
            <person name="Wang L."/>
            <person name="Yuan Y."/>
            <person name="Fang M."/>
            <person name="Shi L."/>
            <person name="Lu R."/>
            <person name="Comes H.P."/>
            <person name="Ma Y."/>
            <person name="Chen Y."/>
            <person name="Huang G."/>
            <person name="Zhou Y."/>
            <person name="Zheng Z."/>
            <person name="Qiu Y."/>
        </authorList>
    </citation>
    <scope>NUCLEOTIDE SEQUENCE [LARGE SCALE GENOMIC DNA]</scope>
    <source>
        <strain evidence="3">F231</strain>
    </source>
</reference>
<evidence type="ECO:0000313" key="3">
    <source>
        <dbReference type="EMBL" id="KAK4764901.1"/>
    </source>
</evidence>
<feature type="region of interest" description="Disordered" evidence="1">
    <location>
        <begin position="74"/>
        <end position="108"/>
    </location>
</feature>
<keyword evidence="2" id="KW-0732">Signal</keyword>
<comment type="caution">
    <text evidence="3">The sequence shown here is derived from an EMBL/GenBank/DDBJ whole genome shotgun (WGS) entry which is preliminary data.</text>
</comment>
<keyword evidence="4" id="KW-1185">Reference proteome</keyword>
<organism evidence="3 4">
    <name type="scientific">Trapa natans</name>
    <name type="common">Water chestnut</name>
    <dbReference type="NCBI Taxonomy" id="22666"/>
    <lineage>
        <taxon>Eukaryota</taxon>
        <taxon>Viridiplantae</taxon>
        <taxon>Streptophyta</taxon>
        <taxon>Embryophyta</taxon>
        <taxon>Tracheophyta</taxon>
        <taxon>Spermatophyta</taxon>
        <taxon>Magnoliopsida</taxon>
        <taxon>eudicotyledons</taxon>
        <taxon>Gunneridae</taxon>
        <taxon>Pentapetalae</taxon>
        <taxon>rosids</taxon>
        <taxon>malvids</taxon>
        <taxon>Myrtales</taxon>
        <taxon>Lythraceae</taxon>
        <taxon>Trapa</taxon>
    </lineage>
</organism>
<sequence length="108" mass="11838">MPPPPPPPPTNAAPRPLSILAIFLLLLLFCLISASHAAPLGRYGHPNNRLLSSCDSSSARGGSLCFRIPRMQRHLPDQALPPPHPREDEIDPRYGVEKRLVLPEESGH</sequence>
<dbReference type="EMBL" id="JAXQNO010000023">
    <property type="protein sequence ID" value="KAK4764901.1"/>
    <property type="molecule type" value="Genomic_DNA"/>
</dbReference>
<accession>A0AAN7KJ04</accession>